<dbReference type="Pfam" id="PF00588">
    <property type="entry name" value="SpoU_methylase"/>
    <property type="match status" value="1"/>
</dbReference>
<dbReference type="CDD" id="cd18094">
    <property type="entry name" value="SpoU-like_TrmL"/>
    <property type="match status" value="1"/>
</dbReference>
<dbReference type="Proteomes" id="UP000029692">
    <property type="component" value="Unassembled WGS sequence"/>
</dbReference>
<dbReference type="GO" id="GO:0005737">
    <property type="term" value="C:cytoplasm"/>
    <property type="evidence" value="ECO:0007669"/>
    <property type="project" value="UniProtKB-SubCell"/>
</dbReference>
<dbReference type="InterPro" id="IPR001537">
    <property type="entry name" value="SpoU_MeTrfase"/>
</dbReference>
<dbReference type="PIRSF" id="PIRSF029256">
    <property type="entry name" value="SpoU_TrmH_prd"/>
    <property type="match status" value="1"/>
</dbReference>
<feature type="binding site" evidence="6 7">
    <location>
        <position position="88"/>
    </location>
    <ligand>
        <name>S-adenosyl-L-methionine</name>
        <dbReference type="ChEBI" id="CHEBI:59789"/>
    </ligand>
</feature>
<evidence type="ECO:0000256" key="1">
    <source>
        <dbReference type="ARBA" id="ARBA00022490"/>
    </source>
</evidence>
<dbReference type="InterPro" id="IPR029028">
    <property type="entry name" value="Alpha/beta_knot_MTases"/>
</dbReference>
<keyword evidence="5 6" id="KW-0819">tRNA processing</keyword>
<dbReference type="PANTHER" id="PTHR42971">
    <property type="entry name" value="TRNA (CYTIDINE(34)-2'-O)-METHYLTRANSFERASE"/>
    <property type="match status" value="1"/>
</dbReference>
<dbReference type="HAMAP" id="MF_01885">
    <property type="entry name" value="tRNA_methyltr_TrmL"/>
    <property type="match status" value="1"/>
</dbReference>
<comment type="function">
    <text evidence="6">Could methylate the ribose at the nucleotide 34 wobble position in tRNA.</text>
</comment>
<dbReference type="EMBL" id="JNUP01000045">
    <property type="protein sequence ID" value="KGE73184.1"/>
    <property type="molecule type" value="Genomic_DNA"/>
</dbReference>
<dbReference type="GO" id="GO:0002130">
    <property type="term" value="P:wobble position ribose methylation"/>
    <property type="evidence" value="ECO:0007669"/>
    <property type="project" value="TreeGrafter"/>
</dbReference>
<dbReference type="PANTHER" id="PTHR42971:SF1">
    <property type="entry name" value="TRNA (CYTIDINE(34)-2'-O)-METHYLTRANSFERASE"/>
    <property type="match status" value="1"/>
</dbReference>
<comment type="similarity">
    <text evidence="6">Belongs to the class IV-like SAM-binding methyltransferase superfamily. RNA methyltransferase TrmH family. TrmL subfamily.</text>
</comment>
<name>A0A098QZP3_9SPIO</name>
<sequence length="171" mass="19480">MKEHALHIVLHEPEIPQNTGNIARTCAAIGATLHLIEPLGFSVDERAVRRAGLDYWDQVSVKTYASWEVFSSSQEDRCHDWFSRAYCLTTKGYHNYTEPSYPEMTWLIFGKETKGLPMEIIDRAANRAIRIPMRADSRSLNLSNAVAVCGFEVFRQWGWPGLALTRYGDNT</sequence>
<keyword evidence="10" id="KW-1185">Reference proteome</keyword>
<feature type="binding site" evidence="6 7">
    <location>
        <position position="110"/>
    </location>
    <ligand>
        <name>S-adenosyl-L-methionine</name>
        <dbReference type="ChEBI" id="CHEBI:59789"/>
    </ligand>
</feature>
<comment type="caution">
    <text evidence="9">The sequence shown here is derived from an EMBL/GenBank/DDBJ whole genome shotgun (WGS) entry which is preliminary data.</text>
</comment>
<dbReference type="STRING" id="1480694.DC28_05280"/>
<evidence type="ECO:0000313" key="9">
    <source>
        <dbReference type="EMBL" id="KGE73184.1"/>
    </source>
</evidence>
<evidence type="ECO:0000256" key="4">
    <source>
        <dbReference type="ARBA" id="ARBA00022691"/>
    </source>
</evidence>
<dbReference type="GO" id="GO:0141102">
    <property type="term" value="F:tRNA (5-carboxymethylaminomethyluridine(34)-2'-O)-methyltransferase activity"/>
    <property type="evidence" value="ECO:0007669"/>
    <property type="project" value="RHEA"/>
</dbReference>
<keyword evidence="4 6" id="KW-0949">S-adenosyl-L-methionine</keyword>
<keyword evidence="3 6" id="KW-0808">Transferase</keyword>
<accession>A0A098QZP3</accession>
<dbReference type="AlphaFoldDB" id="A0A098QZP3"/>
<comment type="catalytic activity">
    <reaction evidence="6">
        <text>5-carboxymethylaminomethyluridine(34) in tRNA(Leu) + S-adenosyl-L-methionine = 5-carboxymethylaminomethyl-2'-O-methyluridine(34) in tRNA(Leu) + S-adenosyl-L-homocysteine + H(+)</text>
        <dbReference type="Rhea" id="RHEA:43088"/>
        <dbReference type="Rhea" id="RHEA-COMP:10333"/>
        <dbReference type="Rhea" id="RHEA-COMP:10334"/>
        <dbReference type="ChEBI" id="CHEBI:15378"/>
        <dbReference type="ChEBI" id="CHEBI:57856"/>
        <dbReference type="ChEBI" id="CHEBI:59789"/>
        <dbReference type="ChEBI" id="CHEBI:74508"/>
        <dbReference type="ChEBI" id="CHEBI:74511"/>
        <dbReference type="EC" id="2.1.1.207"/>
    </reaction>
</comment>
<organism evidence="9 10">
    <name type="scientific">Spirochaeta lutea</name>
    <dbReference type="NCBI Taxonomy" id="1480694"/>
    <lineage>
        <taxon>Bacteria</taxon>
        <taxon>Pseudomonadati</taxon>
        <taxon>Spirochaetota</taxon>
        <taxon>Spirochaetia</taxon>
        <taxon>Spirochaetales</taxon>
        <taxon>Spirochaetaceae</taxon>
        <taxon>Spirochaeta</taxon>
    </lineage>
</organism>
<keyword evidence="2 6" id="KW-0489">Methyltransferase</keyword>
<comment type="catalytic activity">
    <reaction evidence="6">
        <text>cytidine(34) in tRNA + S-adenosyl-L-methionine = 2'-O-methylcytidine(34) in tRNA + S-adenosyl-L-homocysteine + H(+)</text>
        <dbReference type="Rhea" id="RHEA:43084"/>
        <dbReference type="Rhea" id="RHEA-COMP:10331"/>
        <dbReference type="Rhea" id="RHEA-COMP:10332"/>
        <dbReference type="ChEBI" id="CHEBI:15378"/>
        <dbReference type="ChEBI" id="CHEBI:57856"/>
        <dbReference type="ChEBI" id="CHEBI:59789"/>
        <dbReference type="ChEBI" id="CHEBI:74495"/>
        <dbReference type="ChEBI" id="CHEBI:82748"/>
        <dbReference type="EC" id="2.1.1.207"/>
    </reaction>
</comment>
<dbReference type="FunFam" id="3.40.1280.10:FF:000002">
    <property type="entry name" value="Peptidylprolyl isomerase"/>
    <property type="match status" value="1"/>
</dbReference>
<protein>
    <recommendedName>
        <fullName evidence="6">Putative tRNA (cytidine(34)-2'-O)-methyltransferase</fullName>
        <ecNumber evidence="6">2.1.1.207</ecNumber>
    </recommendedName>
    <alternativeName>
        <fullName evidence="6">tRNA (cytidine/uridine-2'-O-)-methyltransferase</fullName>
    </alternativeName>
</protein>
<evidence type="ECO:0000256" key="7">
    <source>
        <dbReference type="PIRSR" id="PIRSR029256-1"/>
    </source>
</evidence>
<feature type="binding site" evidence="6 7">
    <location>
        <position position="139"/>
    </location>
    <ligand>
        <name>S-adenosyl-L-methionine</name>
        <dbReference type="ChEBI" id="CHEBI:59789"/>
    </ligand>
</feature>
<dbReference type="eggNOG" id="COG0219">
    <property type="taxonomic scope" value="Bacteria"/>
</dbReference>
<evidence type="ECO:0000256" key="2">
    <source>
        <dbReference type="ARBA" id="ARBA00022603"/>
    </source>
</evidence>
<evidence type="ECO:0000259" key="8">
    <source>
        <dbReference type="Pfam" id="PF00588"/>
    </source>
</evidence>
<reference evidence="9 10" key="1">
    <citation type="submission" date="2014-05" db="EMBL/GenBank/DDBJ databases">
        <title>De novo Genome Sequence of Spirocheata sp.</title>
        <authorList>
            <person name="Shivani Y."/>
            <person name="Subhash Y."/>
            <person name="Tushar L."/>
            <person name="Sasikala C."/>
            <person name="Ramana C.V."/>
        </authorList>
    </citation>
    <scope>NUCLEOTIDE SEQUENCE [LARGE SCALE GENOMIC DNA]</scope>
    <source>
        <strain evidence="9 10">JC230</strain>
    </source>
</reference>
<dbReference type="SUPFAM" id="SSF75217">
    <property type="entry name" value="alpha/beta knot"/>
    <property type="match status" value="1"/>
</dbReference>
<evidence type="ECO:0000313" key="10">
    <source>
        <dbReference type="Proteomes" id="UP000029692"/>
    </source>
</evidence>
<feature type="domain" description="tRNA/rRNA methyltransferase SpoU type" evidence="8">
    <location>
        <begin position="6"/>
        <end position="149"/>
    </location>
</feature>
<proteinExistence type="inferred from homology"/>
<dbReference type="GO" id="GO:0042802">
    <property type="term" value="F:identical protein binding"/>
    <property type="evidence" value="ECO:0007669"/>
    <property type="project" value="UniProtKB-ARBA"/>
</dbReference>
<evidence type="ECO:0000256" key="3">
    <source>
        <dbReference type="ARBA" id="ARBA00022679"/>
    </source>
</evidence>
<keyword evidence="1 6" id="KW-0963">Cytoplasm</keyword>
<dbReference type="GO" id="GO:0003723">
    <property type="term" value="F:RNA binding"/>
    <property type="evidence" value="ECO:0007669"/>
    <property type="project" value="InterPro"/>
</dbReference>
<feature type="binding site" evidence="6 7">
    <location>
        <position position="131"/>
    </location>
    <ligand>
        <name>S-adenosyl-L-methionine</name>
        <dbReference type="ChEBI" id="CHEBI:59789"/>
    </ligand>
</feature>
<evidence type="ECO:0000256" key="5">
    <source>
        <dbReference type="ARBA" id="ARBA00022694"/>
    </source>
</evidence>
<dbReference type="GO" id="GO:0141098">
    <property type="term" value="F:tRNA (cytidine(34)-2'-O)-methyltransferase activity"/>
    <property type="evidence" value="ECO:0007669"/>
    <property type="project" value="RHEA"/>
</dbReference>
<dbReference type="OrthoDB" id="9789043at2"/>
<evidence type="ECO:0000256" key="6">
    <source>
        <dbReference type="HAMAP-Rule" id="MF_01885"/>
    </source>
</evidence>
<gene>
    <name evidence="9" type="ORF">DC28_05280</name>
</gene>
<comment type="subcellular location">
    <subcellularLocation>
        <location evidence="6">Cytoplasm</location>
    </subcellularLocation>
</comment>
<dbReference type="EC" id="2.1.1.207" evidence="6"/>
<dbReference type="RefSeq" id="WP_037546537.1">
    <property type="nucleotide sequence ID" value="NZ_JNUP01000045.1"/>
</dbReference>
<dbReference type="Gene3D" id="3.40.1280.10">
    <property type="match status" value="1"/>
</dbReference>
<dbReference type="InterPro" id="IPR029026">
    <property type="entry name" value="tRNA_m1G_MTases_N"/>
</dbReference>
<dbReference type="InterPro" id="IPR016914">
    <property type="entry name" value="TrmL"/>
</dbReference>